<feature type="compositionally biased region" description="Low complexity" evidence="7">
    <location>
        <begin position="35"/>
        <end position="45"/>
    </location>
</feature>
<dbReference type="SUPFAM" id="SSF53300">
    <property type="entry name" value="vWA-like"/>
    <property type="match status" value="1"/>
</dbReference>
<dbReference type="Pfam" id="PF05731">
    <property type="entry name" value="TROVE"/>
    <property type="match status" value="1"/>
</dbReference>
<keyword evidence="5" id="KW-0694">RNA-binding</keyword>
<comment type="similarity">
    <text evidence="2">Belongs to the Ro 60 kDa family.</text>
</comment>
<feature type="compositionally biased region" description="Low complexity" evidence="7">
    <location>
        <begin position="173"/>
        <end position="202"/>
    </location>
</feature>
<dbReference type="Pfam" id="PF25045">
    <property type="entry name" value="vWA_Ro60"/>
    <property type="match status" value="1"/>
</dbReference>
<dbReference type="InterPro" id="IPR037214">
    <property type="entry name" value="TROVE_dom_sf"/>
</dbReference>
<dbReference type="InterPro" id="IPR036465">
    <property type="entry name" value="vWFA_dom_sf"/>
</dbReference>
<dbReference type="EMBL" id="JAIQCJ010000524">
    <property type="protein sequence ID" value="KAJ8796141.1"/>
    <property type="molecule type" value="Genomic_DNA"/>
</dbReference>
<evidence type="ECO:0000256" key="6">
    <source>
        <dbReference type="ARBA" id="ARBA00023274"/>
    </source>
</evidence>
<keyword evidence="4" id="KW-0479">Metal-binding</keyword>
<comment type="subcellular location">
    <subcellularLocation>
        <location evidence="1">Cytoplasm</location>
    </subcellularLocation>
</comment>
<feature type="domain" description="TROVE" evidence="8">
    <location>
        <begin position="361"/>
        <end position="714"/>
    </location>
</feature>
<sequence length="753" mass="81895">MALTESFNELGEDPGIAFHEAPLPSIARHGPGHTPPRSTSGSGSPPIQPPPATELCKPAAGSSTSRHPAYFPTASGRRHLQRDRAREDALATKETAKLFLGRAGPGDDSEGARAAEKGRDSGRRRREHPGLSLVCGGGGARPAGRGSLPGAEPGDPGGGVGAGITSPADARRLSAAWRSASPGGAAASEGGSAAGHRSGRSSVVLTPHPCGRGRSRRCADPSPASPPCPGGLGGWTGTSAGPGPSRSRDRSPLYLRSFPQAGVPGARFPPPLPSPPPFPPPAAAAAPRGVARPLGFGKKDLCEKTEDEFVLEGMTRDRRRSVLSIFLFLAKITFCFLTGFLKDRKMEELVNQMQPLNEKQIANSEDGYVWQVTDMNRLHRFLCFGSEGGTYYIKEQKLGLENAEALIRLIEDGRGCEVIQEIKSFSQEGRTAKQEPTLFALAICSQCSDISTKQAAFKAVSEVCRIPTHLFTFIQFKKDLKESMKCGMWGRALRKAVADWYNEKGGMALALAVTKYKQRNGWSHKDLLRLSHLKPSSEGLAIVTKYITKGWKEVHEMYKEKALSVETEKLLKYLEAVEKVKRTKDELEVIHLIEEHRLVREHLLTNHLKSKEVWKALLQEMPLTALLRNLGKMTANSVLEPGNSEVSLVCEKLCNEKLLKKARIHPFHVLIALETYKTGHGLRGKLKWRPDEEILQALDAAFYKTFKTVEPAGKRFLLAIDVSASMNQRVLGSVLNASTVAAAMCMVRTPKTI</sequence>
<dbReference type="PANTHER" id="PTHR14202:SF0">
    <property type="entry name" value="RNA-BINDING PROTEIN RO60"/>
    <property type="match status" value="1"/>
</dbReference>
<evidence type="ECO:0000256" key="2">
    <source>
        <dbReference type="ARBA" id="ARBA00007814"/>
    </source>
</evidence>
<reference evidence="9 10" key="1">
    <citation type="submission" date="2022-11" db="EMBL/GenBank/DDBJ databases">
        <title>Whole genome sequence of Eschrichtius robustus ER-17-0199.</title>
        <authorList>
            <person name="Bruniche-Olsen A."/>
            <person name="Black A.N."/>
            <person name="Fields C.J."/>
            <person name="Walden K."/>
            <person name="Dewoody J.A."/>
        </authorList>
    </citation>
    <scope>NUCLEOTIDE SEQUENCE [LARGE SCALE GENOMIC DNA]</scope>
    <source>
        <strain evidence="9">ER-17-0199</strain>
        <tissue evidence="9">Blubber</tissue>
    </source>
</reference>
<evidence type="ECO:0000256" key="1">
    <source>
        <dbReference type="ARBA" id="ARBA00004496"/>
    </source>
</evidence>
<feature type="compositionally biased region" description="Pro residues" evidence="7">
    <location>
        <begin position="267"/>
        <end position="282"/>
    </location>
</feature>
<keyword evidence="10" id="KW-1185">Reference proteome</keyword>
<evidence type="ECO:0000256" key="4">
    <source>
        <dbReference type="ARBA" id="ARBA00022723"/>
    </source>
</evidence>
<keyword evidence="3" id="KW-0963">Cytoplasm</keyword>
<evidence type="ECO:0000259" key="8">
    <source>
        <dbReference type="PROSITE" id="PS50988"/>
    </source>
</evidence>
<feature type="region of interest" description="Disordered" evidence="7">
    <location>
        <begin position="264"/>
        <end position="288"/>
    </location>
</feature>
<evidence type="ECO:0000313" key="10">
    <source>
        <dbReference type="Proteomes" id="UP001159641"/>
    </source>
</evidence>
<dbReference type="PROSITE" id="PS50988">
    <property type="entry name" value="TROVE"/>
    <property type="match status" value="1"/>
</dbReference>
<dbReference type="GO" id="GO:0005737">
    <property type="term" value="C:cytoplasm"/>
    <property type="evidence" value="ECO:0007669"/>
    <property type="project" value="UniProtKB-SubCell"/>
</dbReference>
<gene>
    <name evidence="9" type="ORF">J1605_002270</name>
</gene>
<feature type="compositionally biased region" description="Basic and acidic residues" evidence="7">
    <location>
        <begin position="110"/>
        <end position="121"/>
    </location>
</feature>
<organism evidence="9 10">
    <name type="scientific">Eschrichtius robustus</name>
    <name type="common">California gray whale</name>
    <name type="synonym">Eschrichtius gibbosus</name>
    <dbReference type="NCBI Taxonomy" id="9764"/>
    <lineage>
        <taxon>Eukaryota</taxon>
        <taxon>Metazoa</taxon>
        <taxon>Chordata</taxon>
        <taxon>Craniata</taxon>
        <taxon>Vertebrata</taxon>
        <taxon>Euteleostomi</taxon>
        <taxon>Mammalia</taxon>
        <taxon>Eutheria</taxon>
        <taxon>Laurasiatheria</taxon>
        <taxon>Artiodactyla</taxon>
        <taxon>Whippomorpha</taxon>
        <taxon>Cetacea</taxon>
        <taxon>Mysticeti</taxon>
        <taxon>Eschrichtiidae</taxon>
        <taxon>Eschrichtius</taxon>
    </lineage>
</organism>
<dbReference type="GO" id="GO:1990904">
    <property type="term" value="C:ribonucleoprotein complex"/>
    <property type="evidence" value="ECO:0007669"/>
    <property type="project" value="UniProtKB-KW"/>
</dbReference>
<dbReference type="GO" id="GO:0003723">
    <property type="term" value="F:RNA binding"/>
    <property type="evidence" value="ECO:0007669"/>
    <property type="project" value="UniProtKB-KW"/>
</dbReference>
<evidence type="ECO:0000313" key="9">
    <source>
        <dbReference type="EMBL" id="KAJ8796141.1"/>
    </source>
</evidence>
<feature type="region of interest" description="Disordered" evidence="7">
    <location>
        <begin position="1"/>
        <end position="252"/>
    </location>
</feature>
<keyword evidence="6" id="KW-0687">Ribonucleoprotein</keyword>
<name>A0AB34HWV1_ESCRO</name>
<dbReference type="Proteomes" id="UP001159641">
    <property type="component" value="Unassembled WGS sequence"/>
</dbReference>
<dbReference type="FunFam" id="3.40.50.410:FF:000040">
    <property type="entry name" value="60 kDa SS-A/Ro ribonucleoprotein isoform X1"/>
    <property type="match status" value="1"/>
</dbReference>
<proteinExistence type="inferred from homology"/>
<dbReference type="InterPro" id="IPR008858">
    <property type="entry name" value="TROVE_dom"/>
</dbReference>
<feature type="compositionally biased region" description="Low complexity" evidence="7">
    <location>
        <begin position="142"/>
        <end position="154"/>
    </location>
</feature>
<evidence type="ECO:0000256" key="7">
    <source>
        <dbReference type="SAM" id="MobiDB-lite"/>
    </source>
</evidence>
<dbReference type="Gene3D" id="3.40.50.410">
    <property type="entry name" value="von Willebrand factor, type A domain"/>
    <property type="match status" value="2"/>
</dbReference>
<protein>
    <recommendedName>
        <fullName evidence="8">TROVE domain-containing protein</fullName>
    </recommendedName>
</protein>
<evidence type="ECO:0000256" key="5">
    <source>
        <dbReference type="ARBA" id="ARBA00022884"/>
    </source>
</evidence>
<dbReference type="InterPro" id="IPR040322">
    <property type="entry name" value="TROVE2"/>
</dbReference>
<dbReference type="PANTHER" id="PTHR14202">
    <property type="entry name" value="60 KDA RIBONUCLEOPROTEIN SSA/RO"/>
    <property type="match status" value="1"/>
</dbReference>
<dbReference type="InterPro" id="IPR056800">
    <property type="entry name" value="vWA_Ro60"/>
</dbReference>
<comment type="caution">
    <text evidence="9">The sequence shown here is derived from an EMBL/GenBank/DDBJ whole genome shotgun (WGS) entry which is preliminary data.</text>
</comment>
<dbReference type="SUPFAM" id="SSF140864">
    <property type="entry name" value="TROVE domain-like"/>
    <property type="match status" value="1"/>
</dbReference>
<dbReference type="GO" id="GO:0046872">
    <property type="term" value="F:metal ion binding"/>
    <property type="evidence" value="ECO:0007669"/>
    <property type="project" value="UniProtKB-KW"/>
</dbReference>
<dbReference type="AlphaFoldDB" id="A0AB34HWV1"/>
<feature type="compositionally biased region" description="Basic and acidic residues" evidence="7">
    <location>
        <begin position="82"/>
        <end position="96"/>
    </location>
</feature>
<accession>A0AB34HWV1</accession>
<evidence type="ECO:0000256" key="3">
    <source>
        <dbReference type="ARBA" id="ARBA00022490"/>
    </source>
</evidence>